<keyword evidence="1" id="KW-1133">Transmembrane helix</keyword>
<dbReference type="RefSeq" id="WP_140195443.1">
    <property type="nucleotide sequence ID" value="NZ_CP065915.1"/>
</dbReference>
<keyword evidence="1" id="KW-0812">Transmembrane</keyword>
<evidence type="ECO:0000313" key="2">
    <source>
        <dbReference type="EMBL" id="TNY34254.1"/>
    </source>
</evidence>
<keyword evidence="3" id="KW-1185">Reference proteome</keyword>
<evidence type="ECO:0000313" key="3">
    <source>
        <dbReference type="Proteomes" id="UP000314011"/>
    </source>
</evidence>
<accession>A0A5C5GJ68</accession>
<evidence type="ECO:0008006" key="4">
    <source>
        <dbReference type="Google" id="ProtNLM"/>
    </source>
</evidence>
<dbReference type="EMBL" id="VFFF01000001">
    <property type="protein sequence ID" value="TNY34254.1"/>
    <property type="molecule type" value="Genomic_DNA"/>
</dbReference>
<protein>
    <recommendedName>
        <fullName evidence="4">NfeD family protein</fullName>
    </recommendedName>
</protein>
<dbReference type="Proteomes" id="UP000314011">
    <property type="component" value="Unassembled WGS sequence"/>
</dbReference>
<organism evidence="2 3">
    <name type="scientific">Pelagovum pacificum</name>
    <dbReference type="NCBI Taxonomy" id="2588711"/>
    <lineage>
        <taxon>Bacteria</taxon>
        <taxon>Pseudomonadati</taxon>
        <taxon>Pseudomonadota</taxon>
        <taxon>Alphaproteobacteria</taxon>
        <taxon>Rhodobacterales</taxon>
        <taxon>Paracoccaceae</taxon>
        <taxon>Pelagovum</taxon>
    </lineage>
</organism>
<reference evidence="2 3" key="1">
    <citation type="submission" date="2019-06" db="EMBL/GenBank/DDBJ databases">
        <title>Genome of new Rhodobacteraceae sp. SM1903.</title>
        <authorList>
            <person name="Ren X."/>
        </authorList>
    </citation>
    <scope>NUCLEOTIDE SEQUENCE [LARGE SCALE GENOMIC DNA]</scope>
    <source>
        <strain evidence="2 3">SM1903</strain>
    </source>
</reference>
<comment type="caution">
    <text evidence="2">The sequence shown here is derived from an EMBL/GenBank/DDBJ whole genome shotgun (WGS) entry which is preliminary data.</text>
</comment>
<dbReference type="OrthoDB" id="7745385at2"/>
<feature type="transmembrane region" description="Helical" evidence="1">
    <location>
        <begin position="52"/>
        <end position="68"/>
    </location>
</feature>
<sequence length="89" mass="9663">MIWESWWAWVVGGLVLGILEMLIPAYIFLGFGGGAVVTGLLVAVGLLRTLPWMLVVFALLSIASTFVLRRSLGSSVGKAKVWKTDINDN</sequence>
<evidence type="ECO:0000256" key="1">
    <source>
        <dbReference type="SAM" id="Phobius"/>
    </source>
</evidence>
<keyword evidence="1" id="KW-0472">Membrane</keyword>
<name>A0A5C5GJ68_9RHOB</name>
<feature type="transmembrane region" description="Helical" evidence="1">
    <location>
        <begin position="6"/>
        <end position="23"/>
    </location>
</feature>
<proteinExistence type="predicted"/>
<dbReference type="AlphaFoldDB" id="A0A5C5GJ68"/>
<gene>
    <name evidence="2" type="ORF">FHY64_13670</name>
</gene>